<dbReference type="GO" id="GO:0016787">
    <property type="term" value="F:hydrolase activity"/>
    <property type="evidence" value="ECO:0007669"/>
    <property type="project" value="UniProtKB-KW"/>
</dbReference>
<feature type="domain" description="AB hydrolase-1" evidence="1">
    <location>
        <begin position="22"/>
        <end position="272"/>
    </location>
</feature>
<accession>A0ABN6F424</accession>
<gene>
    <name evidence="2" type="ORF">DSLASN_20220</name>
</gene>
<dbReference type="Proteomes" id="UP001320148">
    <property type="component" value="Chromosome"/>
</dbReference>
<organism evidence="2 3">
    <name type="scientific">Desulfoluna limicola</name>
    <dbReference type="NCBI Taxonomy" id="2810562"/>
    <lineage>
        <taxon>Bacteria</taxon>
        <taxon>Pseudomonadati</taxon>
        <taxon>Thermodesulfobacteriota</taxon>
        <taxon>Desulfobacteria</taxon>
        <taxon>Desulfobacterales</taxon>
        <taxon>Desulfolunaceae</taxon>
        <taxon>Desulfoluna</taxon>
    </lineage>
</organism>
<evidence type="ECO:0000313" key="2">
    <source>
        <dbReference type="EMBL" id="BCS96390.1"/>
    </source>
</evidence>
<dbReference type="PANTHER" id="PTHR43798">
    <property type="entry name" value="MONOACYLGLYCEROL LIPASE"/>
    <property type="match status" value="1"/>
</dbReference>
<evidence type="ECO:0000259" key="1">
    <source>
        <dbReference type="Pfam" id="PF00561"/>
    </source>
</evidence>
<dbReference type="PANTHER" id="PTHR43798:SF5">
    <property type="entry name" value="MONOACYLGLYCEROL LIPASE ABHD6"/>
    <property type="match status" value="1"/>
</dbReference>
<keyword evidence="2" id="KW-0378">Hydrolase</keyword>
<keyword evidence="3" id="KW-1185">Reference proteome</keyword>
<dbReference type="EMBL" id="AP024488">
    <property type="protein sequence ID" value="BCS96390.1"/>
    <property type="molecule type" value="Genomic_DNA"/>
</dbReference>
<dbReference type="Pfam" id="PF00561">
    <property type="entry name" value="Abhydrolase_1"/>
    <property type="match status" value="1"/>
</dbReference>
<proteinExistence type="predicted"/>
<reference evidence="2 3" key="1">
    <citation type="submission" date="2021-02" db="EMBL/GenBank/DDBJ databases">
        <title>Complete genome of Desulfoluna sp. strain ASN36.</title>
        <authorList>
            <person name="Takahashi A."/>
            <person name="Kojima H."/>
            <person name="Fukui M."/>
        </authorList>
    </citation>
    <scope>NUCLEOTIDE SEQUENCE [LARGE SCALE GENOMIC DNA]</scope>
    <source>
        <strain evidence="2 3">ASN36</strain>
    </source>
</reference>
<dbReference type="RefSeq" id="WP_236892705.1">
    <property type="nucleotide sequence ID" value="NZ_AP024488.1"/>
</dbReference>
<protein>
    <submittedName>
        <fullName evidence="2">Alpha/beta hydrolase</fullName>
    </submittedName>
</protein>
<dbReference type="InterPro" id="IPR050266">
    <property type="entry name" value="AB_hydrolase_sf"/>
</dbReference>
<dbReference type="SUPFAM" id="SSF53474">
    <property type="entry name" value="alpha/beta-Hydrolases"/>
    <property type="match status" value="1"/>
</dbReference>
<sequence>MPFVQAGDIKLHYAEYGSGDNIIVFVHGNLGCIDWMNLAWPKLSDQYHIYAFDWRGCGESDKPEPTKDYGNYSMRQHAVDMINAIKALQIKKCHLVNHSTGGIICSHMLLMEPDLFQKVLCLDPVGPQGMKLPEGSSDLFQAMKDCSDTAFAVLAGTATSLFDPQSLEPGKVPIFNSSATDPQKNLFSTIVEKTRKLSDGIWFGTPIQLAKEYDSGGLKDQLNKIFHPHLVVWGEEDAWIPKSHVEEMVRLLPNCELKIVPNAGHSLNLEDPEAFAKIFRAFF</sequence>
<evidence type="ECO:0000313" key="3">
    <source>
        <dbReference type="Proteomes" id="UP001320148"/>
    </source>
</evidence>
<name>A0ABN6F424_9BACT</name>
<dbReference type="Gene3D" id="3.40.50.1820">
    <property type="entry name" value="alpha/beta hydrolase"/>
    <property type="match status" value="1"/>
</dbReference>
<dbReference type="InterPro" id="IPR029058">
    <property type="entry name" value="AB_hydrolase_fold"/>
</dbReference>
<dbReference type="InterPro" id="IPR000073">
    <property type="entry name" value="AB_hydrolase_1"/>
</dbReference>